<dbReference type="EMBL" id="LAZR01029202">
    <property type="protein sequence ID" value="KKL60293.1"/>
    <property type="molecule type" value="Genomic_DNA"/>
</dbReference>
<evidence type="ECO:0000313" key="2">
    <source>
        <dbReference type="EMBL" id="KKL60293.1"/>
    </source>
</evidence>
<sequence>SSDDVNRMFALLSQKEELYKLHSNLTEIASGDLLKVLSELDTEEQGIDSPVELISYLIKEAENNDYTEEDALILMLNYLEKEDLTEIIKLLIGTSSGELLNLLLNLDTEQNNIRYLDDLYKYLIEQASFNDFTEEDVIRLFLNLLKIVEQEPIVQEIITPTQIEEKEKGGKGWIFLLFGGLALILLIFLFVRRKESDKEDETV</sequence>
<keyword evidence="1" id="KW-1133">Transmembrane helix</keyword>
<gene>
    <name evidence="2" type="ORF">LCGC14_2206790</name>
</gene>
<keyword evidence="1" id="KW-0812">Transmembrane</keyword>
<evidence type="ECO:0000256" key="1">
    <source>
        <dbReference type="SAM" id="Phobius"/>
    </source>
</evidence>
<proteinExistence type="predicted"/>
<keyword evidence="1" id="KW-0472">Membrane</keyword>
<reference evidence="2" key="1">
    <citation type="journal article" date="2015" name="Nature">
        <title>Complex archaea that bridge the gap between prokaryotes and eukaryotes.</title>
        <authorList>
            <person name="Spang A."/>
            <person name="Saw J.H."/>
            <person name="Jorgensen S.L."/>
            <person name="Zaremba-Niedzwiedzka K."/>
            <person name="Martijn J."/>
            <person name="Lind A.E."/>
            <person name="van Eijk R."/>
            <person name="Schleper C."/>
            <person name="Guy L."/>
            <person name="Ettema T.J."/>
        </authorList>
    </citation>
    <scope>NUCLEOTIDE SEQUENCE</scope>
</reference>
<name>A0A0F9DF08_9ZZZZ</name>
<protein>
    <submittedName>
        <fullName evidence="2">Uncharacterized protein</fullName>
    </submittedName>
</protein>
<accession>A0A0F9DF08</accession>
<feature type="transmembrane region" description="Helical" evidence="1">
    <location>
        <begin position="172"/>
        <end position="191"/>
    </location>
</feature>
<feature type="non-terminal residue" evidence="2">
    <location>
        <position position="1"/>
    </location>
</feature>
<dbReference type="AlphaFoldDB" id="A0A0F9DF08"/>
<organism evidence="2">
    <name type="scientific">marine sediment metagenome</name>
    <dbReference type="NCBI Taxonomy" id="412755"/>
    <lineage>
        <taxon>unclassified sequences</taxon>
        <taxon>metagenomes</taxon>
        <taxon>ecological metagenomes</taxon>
    </lineage>
</organism>
<comment type="caution">
    <text evidence="2">The sequence shown here is derived from an EMBL/GenBank/DDBJ whole genome shotgun (WGS) entry which is preliminary data.</text>
</comment>